<feature type="region of interest" description="Disordered" evidence="1">
    <location>
        <begin position="152"/>
        <end position="338"/>
    </location>
</feature>
<evidence type="ECO:0000313" key="3">
    <source>
        <dbReference type="EMBL" id="KAK4346445.1"/>
    </source>
</evidence>
<feature type="region of interest" description="Disordered" evidence="1">
    <location>
        <begin position="507"/>
        <end position="640"/>
    </location>
</feature>
<feature type="region of interest" description="Disordered" evidence="1">
    <location>
        <begin position="1"/>
        <end position="32"/>
    </location>
</feature>
<dbReference type="PANTHER" id="PTHR33349:SF1">
    <property type="entry name" value="EMB|CAB62594.1"/>
    <property type="match status" value="1"/>
</dbReference>
<feature type="region of interest" description="Disordered" evidence="1">
    <location>
        <begin position="55"/>
        <end position="139"/>
    </location>
</feature>
<dbReference type="PANTHER" id="PTHR33349">
    <property type="entry name" value="EMB|CAB62594.1"/>
    <property type="match status" value="1"/>
</dbReference>
<name>A0AAE1R6M5_9SOLA</name>
<feature type="region of interest" description="Disordered" evidence="1">
    <location>
        <begin position="384"/>
        <end position="459"/>
    </location>
</feature>
<dbReference type="SMART" id="SM01054">
    <property type="entry name" value="CaM_binding"/>
    <property type="match status" value="1"/>
</dbReference>
<dbReference type="GO" id="GO:0005516">
    <property type="term" value="F:calmodulin binding"/>
    <property type="evidence" value="ECO:0007669"/>
    <property type="project" value="InterPro"/>
</dbReference>
<comment type="caution">
    <text evidence="3">The sequence shown here is derived from an EMBL/GenBank/DDBJ whole genome shotgun (WGS) entry which is preliminary data.</text>
</comment>
<dbReference type="Proteomes" id="UP001291623">
    <property type="component" value="Unassembled WGS sequence"/>
</dbReference>
<feature type="compositionally biased region" description="Basic and acidic residues" evidence="1">
    <location>
        <begin position="543"/>
        <end position="561"/>
    </location>
</feature>
<dbReference type="EMBL" id="JAVYJV010000018">
    <property type="protein sequence ID" value="KAK4346445.1"/>
    <property type="molecule type" value="Genomic_DNA"/>
</dbReference>
<evidence type="ECO:0000259" key="2">
    <source>
        <dbReference type="SMART" id="SM01054"/>
    </source>
</evidence>
<feature type="compositionally biased region" description="Basic and acidic residues" evidence="1">
    <location>
        <begin position="416"/>
        <end position="425"/>
    </location>
</feature>
<evidence type="ECO:0000256" key="1">
    <source>
        <dbReference type="SAM" id="MobiDB-lite"/>
    </source>
</evidence>
<dbReference type="Pfam" id="PF07839">
    <property type="entry name" value="CaM_binding"/>
    <property type="match status" value="1"/>
</dbReference>
<feature type="compositionally biased region" description="Basic residues" evidence="1">
    <location>
        <begin position="624"/>
        <end position="633"/>
    </location>
</feature>
<feature type="domain" description="Calmodulin-binding" evidence="2">
    <location>
        <begin position="643"/>
        <end position="755"/>
    </location>
</feature>
<feature type="compositionally biased region" description="Polar residues" evidence="1">
    <location>
        <begin position="72"/>
        <end position="83"/>
    </location>
</feature>
<reference evidence="3" key="1">
    <citation type="submission" date="2023-12" db="EMBL/GenBank/DDBJ databases">
        <title>Genome assembly of Anisodus tanguticus.</title>
        <authorList>
            <person name="Wang Y.-J."/>
        </authorList>
    </citation>
    <scope>NUCLEOTIDE SEQUENCE</scope>
    <source>
        <strain evidence="3">KB-2021</strain>
        <tissue evidence="3">Leaf</tissue>
    </source>
</reference>
<feature type="compositionally biased region" description="Polar residues" evidence="1">
    <location>
        <begin position="509"/>
        <end position="519"/>
    </location>
</feature>
<feature type="compositionally biased region" description="Polar residues" evidence="1">
    <location>
        <begin position="107"/>
        <end position="127"/>
    </location>
</feature>
<protein>
    <recommendedName>
        <fullName evidence="2">Calmodulin-binding domain-containing protein</fullName>
    </recommendedName>
</protein>
<organism evidence="3 4">
    <name type="scientific">Anisodus tanguticus</name>
    <dbReference type="NCBI Taxonomy" id="243964"/>
    <lineage>
        <taxon>Eukaryota</taxon>
        <taxon>Viridiplantae</taxon>
        <taxon>Streptophyta</taxon>
        <taxon>Embryophyta</taxon>
        <taxon>Tracheophyta</taxon>
        <taxon>Spermatophyta</taxon>
        <taxon>Magnoliopsida</taxon>
        <taxon>eudicotyledons</taxon>
        <taxon>Gunneridae</taxon>
        <taxon>Pentapetalae</taxon>
        <taxon>asterids</taxon>
        <taxon>lamiids</taxon>
        <taxon>Solanales</taxon>
        <taxon>Solanaceae</taxon>
        <taxon>Solanoideae</taxon>
        <taxon>Hyoscyameae</taxon>
        <taxon>Anisodus</taxon>
    </lineage>
</organism>
<feature type="compositionally biased region" description="Polar residues" evidence="1">
    <location>
        <begin position="196"/>
        <end position="206"/>
    </location>
</feature>
<feature type="compositionally biased region" description="Polar residues" evidence="1">
    <location>
        <begin position="240"/>
        <end position="250"/>
    </location>
</feature>
<gene>
    <name evidence="3" type="ORF">RND71_032784</name>
</gene>
<proteinExistence type="predicted"/>
<accession>A0AAE1R6M5</accession>
<evidence type="ECO:0000313" key="4">
    <source>
        <dbReference type="Proteomes" id="UP001291623"/>
    </source>
</evidence>
<keyword evidence="4" id="KW-1185">Reference proteome</keyword>
<feature type="compositionally biased region" description="Basic and acidic residues" evidence="1">
    <location>
        <begin position="587"/>
        <end position="596"/>
    </location>
</feature>
<sequence length="766" mass="83204">MAEDNTDELASPVTSVKNDSMAEDNTDELVNPVTSVKNDFVAEDNADELVSPVTGVKNDSMAEDNADELVSPVTSVKNDSTGSKPDIISTRKPRSLSNGHKVLPCYRNSSSTSSYDGLNTRRQSTGKLESPDSGQDVLPHYLRASTGSCHDFCKYGRKHTSEAKPWHPLSKRKSKNPADEQSPARTLVGEAKKGTSAKQKPNNTAGSVMGEKKKVTGVEQNPSTPPGSMLGEAKKRTVVKQKTSTTSGSNLGEEKKGTLVKQKPSAPPGSMLEEGKKMNVVNQKPSAPQESLLKDEKKVAVVEQKPSSPPGSMQGGVDEVTVVDQNPSAPPESMLGEENKLTVVEQKHSASPESMLGEGEKVTLIEQKLSTPPESMLLEGKKVTVVNQKSSRPPGSMLGQGKKLNVIDQRSSPKVHSLEPSEIIKKKVSLPPKSVHSLKLDSSSDKMPKTEKKMKYVSKHSPLGQIKVKMVKSSAKILGGVDAGGRKDIDVSFRKQIIVSKVSAEKSLKTPTGSYSPKSSSDKPLILRARNNKSLKLLAPLKDQNKMRRDGTNKLSPEKVPKKILRVIKAKSSPKSPSQSESWSLSNKEDKKEVVKSSDSASGKYTSSSKKLLHTAEAETVGKNQKKTLKKGKAGVSNDYNPSAVKLKFRRGKVVDLQQETISPRRLTFRWGRHMGESQDRNIKRRIFKKKGADGDKTGTIPNSGKIVLRHQDVQERKDVQGLLNNVIEETASKLVETRKSKVKALVGAFETVISLQDKPSTVTVS</sequence>
<feature type="compositionally biased region" description="Basic and acidic residues" evidence="1">
    <location>
        <begin position="438"/>
        <end position="454"/>
    </location>
</feature>
<dbReference type="InterPro" id="IPR012417">
    <property type="entry name" value="CaM-bd_dom_pln"/>
</dbReference>
<feature type="compositionally biased region" description="Basic and acidic residues" evidence="1">
    <location>
        <begin position="152"/>
        <end position="165"/>
    </location>
</feature>
<feature type="compositionally biased region" description="Polar residues" evidence="1">
    <location>
        <begin position="597"/>
        <end position="610"/>
    </location>
</feature>
<feature type="compositionally biased region" description="Low complexity" evidence="1">
    <location>
        <begin position="573"/>
        <end position="586"/>
    </location>
</feature>
<dbReference type="AlphaFoldDB" id="A0AAE1R6M5"/>
<feature type="compositionally biased region" description="Polar residues" evidence="1">
    <location>
        <begin position="280"/>
        <end position="289"/>
    </location>
</feature>